<dbReference type="AlphaFoldDB" id="A0A1W0WXD5"/>
<proteinExistence type="predicted"/>
<evidence type="ECO:0000256" key="1">
    <source>
        <dbReference type="SAM" id="MobiDB-lite"/>
    </source>
</evidence>
<feature type="compositionally biased region" description="Pro residues" evidence="1">
    <location>
        <begin position="460"/>
        <end position="472"/>
    </location>
</feature>
<evidence type="ECO:0000313" key="3">
    <source>
        <dbReference type="Proteomes" id="UP000192578"/>
    </source>
</evidence>
<comment type="caution">
    <text evidence="2">The sequence shown here is derived from an EMBL/GenBank/DDBJ whole genome shotgun (WGS) entry which is preliminary data.</text>
</comment>
<feature type="region of interest" description="Disordered" evidence="1">
    <location>
        <begin position="341"/>
        <end position="410"/>
    </location>
</feature>
<dbReference type="EMBL" id="MTYJ01000035">
    <property type="protein sequence ID" value="OQV19826.1"/>
    <property type="molecule type" value="Genomic_DNA"/>
</dbReference>
<sequence length="491" mass="54259">MDSGIPGVACGQSAGQRRYLSDRGRSLELVDCRTSGYHLQRHKYHAHIATLPIRDVGTVIAFANNNLEQDAPHSKKLAPIYIARGGEISLCGLADVDHTTDVTLWYRGHHVMVTFIQKSAILDATQPTIGNTVYNGTTDPLALATEPFTIDHFFCGCETVKAVQNDTLTYLVVGLANSVSSNGDGLSCPDEEKISFNGSATDNTCGCPYAQDVSFVLPYDKTTRSFTYHNYYDPSTFQTLEDGPAEVTEITPLLLKDCCLAFQIASDRSGTQLYGMDLADVDGTEKPRVERFLDVDLPSHVEKTAWGYCSDSMYKLQCKMDEFSSSYDFLRSGPLTFNNRSGNTYRLYRDRPPAQNDDTRGDWRKSNNRPQEFRENFVRPSSNVQVASPDQYPTGRRLGGDNVDEQSETPFRPPIVYQMPIVTDARVPYNGPFGGNQQLLPQQGRPFVNQGFIPPYPFTVPSSNPHPPPPPLSGSFMGTPGDRTGPLGPYG</sequence>
<feature type="region of interest" description="Disordered" evidence="1">
    <location>
        <begin position="460"/>
        <end position="491"/>
    </location>
</feature>
<evidence type="ECO:0000313" key="2">
    <source>
        <dbReference type="EMBL" id="OQV19826.1"/>
    </source>
</evidence>
<feature type="compositionally biased region" description="Basic and acidic residues" evidence="1">
    <location>
        <begin position="347"/>
        <end position="377"/>
    </location>
</feature>
<organism evidence="2 3">
    <name type="scientific">Hypsibius exemplaris</name>
    <name type="common">Freshwater tardigrade</name>
    <dbReference type="NCBI Taxonomy" id="2072580"/>
    <lineage>
        <taxon>Eukaryota</taxon>
        <taxon>Metazoa</taxon>
        <taxon>Ecdysozoa</taxon>
        <taxon>Tardigrada</taxon>
        <taxon>Eutardigrada</taxon>
        <taxon>Parachela</taxon>
        <taxon>Hypsibioidea</taxon>
        <taxon>Hypsibiidae</taxon>
        <taxon>Hypsibius</taxon>
    </lineage>
</organism>
<accession>A0A1W0WXD5</accession>
<keyword evidence="3" id="KW-1185">Reference proteome</keyword>
<dbReference type="Proteomes" id="UP000192578">
    <property type="component" value="Unassembled WGS sequence"/>
</dbReference>
<name>A0A1W0WXD5_HYPEX</name>
<gene>
    <name evidence="2" type="ORF">BV898_06097</name>
</gene>
<protein>
    <submittedName>
        <fullName evidence="2">Uncharacterized protein</fullName>
    </submittedName>
</protein>
<reference evidence="3" key="1">
    <citation type="submission" date="2017-01" db="EMBL/GenBank/DDBJ databases">
        <title>Comparative genomics of anhydrobiosis in the tardigrade Hypsibius dujardini.</title>
        <authorList>
            <person name="Yoshida Y."/>
            <person name="Koutsovoulos G."/>
            <person name="Laetsch D."/>
            <person name="Stevens L."/>
            <person name="Kumar S."/>
            <person name="Horikawa D."/>
            <person name="Ishino K."/>
            <person name="Komine S."/>
            <person name="Tomita M."/>
            <person name="Blaxter M."/>
            <person name="Arakawa K."/>
        </authorList>
    </citation>
    <scope>NUCLEOTIDE SEQUENCE [LARGE SCALE GENOMIC DNA]</scope>
    <source>
        <strain evidence="3">Z151</strain>
    </source>
</reference>
<feature type="compositionally biased region" description="Polar residues" evidence="1">
    <location>
        <begin position="379"/>
        <end position="388"/>
    </location>
</feature>